<keyword evidence="1" id="KW-1133">Transmembrane helix</keyword>
<organism evidence="2 3">
    <name type="scientific">Diplogelasinospora grovesii</name>
    <dbReference type="NCBI Taxonomy" id="303347"/>
    <lineage>
        <taxon>Eukaryota</taxon>
        <taxon>Fungi</taxon>
        <taxon>Dikarya</taxon>
        <taxon>Ascomycota</taxon>
        <taxon>Pezizomycotina</taxon>
        <taxon>Sordariomycetes</taxon>
        <taxon>Sordariomycetidae</taxon>
        <taxon>Sordariales</taxon>
        <taxon>Diplogelasinosporaceae</taxon>
        <taxon>Diplogelasinospora</taxon>
    </lineage>
</organism>
<feature type="transmembrane region" description="Helical" evidence="1">
    <location>
        <begin position="71"/>
        <end position="93"/>
    </location>
</feature>
<reference evidence="3" key="1">
    <citation type="journal article" date="2023" name="Mol. Phylogenet. Evol.">
        <title>Genome-scale phylogeny and comparative genomics of the fungal order Sordariales.</title>
        <authorList>
            <person name="Hensen N."/>
            <person name="Bonometti L."/>
            <person name="Westerberg I."/>
            <person name="Brannstrom I.O."/>
            <person name="Guillou S."/>
            <person name="Cros-Aarteil S."/>
            <person name="Calhoun S."/>
            <person name="Haridas S."/>
            <person name="Kuo A."/>
            <person name="Mondo S."/>
            <person name="Pangilinan J."/>
            <person name="Riley R."/>
            <person name="LaButti K."/>
            <person name="Andreopoulos B."/>
            <person name="Lipzen A."/>
            <person name="Chen C."/>
            <person name="Yan M."/>
            <person name="Daum C."/>
            <person name="Ng V."/>
            <person name="Clum A."/>
            <person name="Steindorff A."/>
            <person name="Ohm R.A."/>
            <person name="Martin F."/>
            <person name="Silar P."/>
            <person name="Natvig D.O."/>
            <person name="Lalanne C."/>
            <person name="Gautier V."/>
            <person name="Ament-Velasquez S.L."/>
            <person name="Kruys A."/>
            <person name="Hutchinson M.I."/>
            <person name="Powell A.J."/>
            <person name="Barry K."/>
            <person name="Miller A.N."/>
            <person name="Grigoriev I.V."/>
            <person name="Debuchy R."/>
            <person name="Gladieux P."/>
            <person name="Hiltunen Thoren M."/>
            <person name="Johannesson H."/>
        </authorList>
    </citation>
    <scope>NUCLEOTIDE SEQUENCE [LARGE SCALE GENOMIC DNA]</scope>
    <source>
        <strain evidence="3">CBS 340.73</strain>
    </source>
</reference>
<accession>A0AAN6S334</accession>
<evidence type="ECO:0000313" key="3">
    <source>
        <dbReference type="Proteomes" id="UP001303473"/>
    </source>
</evidence>
<evidence type="ECO:0000256" key="1">
    <source>
        <dbReference type="SAM" id="Phobius"/>
    </source>
</evidence>
<keyword evidence="3" id="KW-1185">Reference proteome</keyword>
<gene>
    <name evidence="2" type="ORF">QBC46DRAFT_343277</name>
</gene>
<dbReference type="Proteomes" id="UP001303473">
    <property type="component" value="Unassembled WGS sequence"/>
</dbReference>
<sequence length="99" mass="10967">MSWLSRAAPKPKTRYIDNIDISVEMVSEELTKPKYLSLITAEDEIYPQVKAAWPQIKDGIFRILQSFNSTLVAAVLTFIVTAASVFLKALALMPAHAAT</sequence>
<protein>
    <submittedName>
        <fullName evidence="2">Uncharacterized protein</fullName>
    </submittedName>
</protein>
<proteinExistence type="predicted"/>
<keyword evidence="1" id="KW-0812">Transmembrane</keyword>
<evidence type="ECO:0000313" key="2">
    <source>
        <dbReference type="EMBL" id="KAK3938690.1"/>
    </source>
</evidence>
<dbReference type="EMBL" id="MU853824">
    <property type="protein sequence ID" value="KAK3938690.1"/>
    <property type="molecule type" value="Genomic_DNA"/>
</dbReference>
<comment type="caution">
    <text evidence="2">The sequence shown here is derived from an EMBL/GenBank/DDBJ whole genome shotgun (WGS) entry which is preliminary data.</text>
</comment>
<dbReference type="AlphaFoldDB" id="A0AAN6S334"/>
<name>A0AAN6S334_9PEZI</name>
<keyword evidence="1" id="KW-0472">Membrane</keyword>